<gene>
    <name evidence="3" type="ORF">BFS05_04630</name>
</gene>
<dbReference type="PANTHER" id="PTHR28208:SF3">
    <property type="entry name" value="PHOSPHATIDATE PHOSPHATASE APP1"/>
    <property type="match status" value="1"/>
</dbReference>
<evidence type="ECO:0000259" key="2">
    <source>
        <dbReference type="Pfam" id="PF09949"/>
    </source>
</evidence>
<feature type="compositionally biased region" description="Basic and acidic residues" evidence="1">
    <location>
        <begin position="1"/>
        <end position="12"/>
    </location>
</feature>
<comment type="caution">
    <text evidence="3">The sequence shown here is derived from an EMBL/GenBank/DDBJ whole genome shotgun (WGS) entry which is preliminary data.</text>
</comment>
<protein>
    <recommendedName>
        <fullName evidence="2">Phosphatidate phosphatase APP1 catalytic domain-containing protein</fullName>
    </recommendedName>
</protein>
<feature type="region of interest" description="Disordered" evidence="1">
    <location>
        <begin position="1"/>
        <end position="58"/>
    </location>
</feature>
<evidence type="ECO:0000313" key="4">
    <source>
        <dbReference type="Proteomes" id="UP000236146"/>
    </source>
</evidence>
<feature type="compositionally biased region" description="Basic and acidic residues" evidence="1">
    <location>
        <begin position="49"/>
        <end position="58"/>
    </location>
</feature>
<dbReference type="OrthoDB" id="9789875at2"/>
<dbReference type="Proteomes" id="UP000236146">
    <property type="component" value="Unassembled WGS sequence"/>
</dbReference>
<name>A0A2K1SUW6_GARVA</name>
<reference evidence="3 4" key="1">
    <citation type="submission" date="2016-10" db="EMBL/GenBank/DDBJ databases">
        <authorList>
            <person name="Varghese N."/>
        </authorList>
    </citation>
    <scope>NUCLEOTIDE SEQUENCE [LARGE SCALE GENOMIC DNA]</scope>
    <source>
        <strain evidence="3 4">KA00225</strain>
    </source>
</reference>
<dbReference type="PANTHER" id="PTHR28208">
    <property type="entry name" value="PHOSPHATIDATE PHOSPHATASE APP1"/>
    <property type="match status" value="1"/>
</dbReference>
<feature type="compositionally biased region" description="Acidic residues" evidence="1">
    <location>
        <begin position="13"/>
        <end position="29"/>
    </location>
</feature>
<dbReference type="GO" id="GO:0008195">
    <property type="term" value="F:phosphatidate phosphatase activity"/>
    <property type="evidence" value="ECO:0007669"/>
    <property type="project" value="InterPro"/>
</dbReference>
<dbReference type="InterPro" id="IPR052935">
    <property type="entry name" value="Mg2+_PAP"/>
</dbReference>
<accession>A0A2K1SUW6</accession>
<proteinExistence type="predicted"/>
<sequence length="483" mass="53156">MSNSDVQDHIDFDNDLSDSDSDADIDADIDADRDSSSTDSDSSADSASDSERKSIVDKVECSPRKPARCISSTPIPVHATATLFDTPAPEELIDDKPFIVRCLRKFVTSSVGMWMRIAGKVSRKFGFYPSVEPYIGYGTDSYARLICRTVYAPSKGHHSVLKRGIYAMLVVPAVRVRVSISIDDVPVERAQVGDSEVYDKIDARGVCGAEYCISDRAGYLDLITERALCVGRHTVTYSVDGREPVESSLFAISPSASIGIISDVDDTIMVTQAPSPIKAAYNVLIMNPEHRSPVRGMSSLFSKISKLLPDAPFFYLSTSPWNVEASIRHFIVREGFPEGPLLLRDLDPRPKTFIPTGPQHKMEFAAQLMDDFPHMRFILLGDDGQKDPSTYAKIIEQYPGRVAAVGIRQLKHNATVKDFRRRCAHDFNISFSTSRLAYSDIDKTSDAVGAAGTVNGVPFFVSPEGESLSEMLLPYITNLSNNL</sequence>
<evidence type="ECO:0000313" key="3">
    <source>
        <dbReference type="EMBL" id="PNS43321.1"/>
    </source>
</evidence>
<evidence type="ECO:0000256" key="1">
    <source>
        <dbReference type="SAM" id="MobiDB-lite"/>
    </source>
</evidence>
<dbReference type="InterPro" id="IPR019236">
    <property type="entry name" value="APP1_cat"/>
</dbReference>
<organism evidence="3 4">
    <name type="scientific">Gardnerella vaginalis</name>
    <dbReference type="NCBI Taxonomy" id="2702"/>
    <lineage>
        <taxon>Bacteria</taxon>
        <taxon>Bacillati</taxon>
        <taxon>Actinomycetota</taxon>
        <taxon>Actinomycetes</taxon>
        <taxon>Bifidobacteriales</taxon>
        <taxon>Bifidobacteriaceae</taxon>
        <taxon>Gardnerella</taxon>
    </lineage>
</organism>
<feature type="domain" description="Phosphatidate phosphatase APP1 catalytic" evidence="2">
    <location>
        <begin position="258"/>
        <end position="409"/>
    </location>
</feature>
<feature type="compositionally biased region" description="Low complexity" evidence="1">
    <location>
        <begin position="37"/>
        <end position="47"/>
    </location>
</feature>
<dbReference type="AlphaFoldDB" id="A0A2K1SUW6"/>
<dbReference type="EMBL" id="MNLH01000003">
    <property type="protein sequence ID" value="PNS43321.1"/>
    <property type="molecule type" value="Genomic_DNA"/>
</dbReference>
<dbReference type="Pfam" id="PF09949">
    <property type="entry name" value="APP1_cat"/>
    <property type="match status" value="1"/>
</dbReference>
<dbReference type="RefSeq" id="WP_103084811.1">
    <property type="nucleotide sequence ID" value="NZ_MNLH01000003.1"/>
</dbReference>